<dbReference type="GO" id="GO:0006793">
    <property type="term" value="P:phosphorus metabolic process"/>
    <property type="evidence" value="ECO:0007669"/>
    <property type="project" value="UniProtKB-ARBA"/>
</dbReference>
<dbReference type="PANTHER" id="PTHR43856">
    <property type="entry name" value="CARDIOLIPIN HYDROLASE"/>
    <property type="match status" value="1"/>
</dbReference>
<keyword evidence="6" id="KW-0443">Lipid metabolism</keyword>
<proteinExistence type="inferred from homology"/>
<dbReference type="PANTHER" id="PTHR43856:SF1">
    <property type="entry name" value="MITOCHONDRIAL CARDIOLIPIN HYDROLASE"/>
    <property type="match status" value="1"/>
</dbReference>
<dbReference type="GO" id="GO:0016042">
    <property type="term" value="P:lipid catabolic process"/>
    <property type="evidence" value="ECO:0007669"/>
    <property type="project" value="UniProtKB-KW"/>
</dbReference>
<dbReference type="AlphaFoldDB" id="A0A840RY97"/>
<dbReference type="InterPro" id="IPR051406">
    <property type="entry name" value="PLD_domain"/>
</dbReference>
<organism evidence="8 9">
    <name type="scientific">Glaciimonas immobilis</name>
    <dbReference type="NCBI Taxonomy" id="728004"/>
    <lineage>
        <taxon>Bacteria</taxon>
        <taxon>Pseudomonadati</taxon>
        <taxon>Pseudomonadota</taxon>
        <taxon>Betaproteobacteria</taxon>
        <taxon>Burkholderiales</taxon>
        <taxon>Oxalobacteraceae</taxon>
        <taxon>Glaciimonas</taxon>
    </lineage>
</organism>
<comment type="similarity">
    <text evidence="2">Belongs to the phospholipase D family.</text>
</comment>
<keyword evidence="9" id="KW-1185">Reference proteome</keyword>
<dbReference type="GO" id="GO:0016891">
    <property type="term" value="F:RNA endonuclease activity producing 5'-phosphomonoesters, hydrolytic mechanism"/>
    <property type="evidence" value="ECO:0007669"/>
    <property type="project" value="TreeGrafter"/>
</dbReference>
<evidence type="ECO:0000256" key="3">
    <source>
        <dbReference type="ARBA" id="ARBA00012027"/>
    </source>
</evidence>
<comment type="caution">
    <text evidence="8">The sequence shown here is derived from an EMBL/GenBank/DDBJ whole genome shotgun (WGS) entry which is preliminary data.</text>
</comment>
<evidence type="ECO:0000256" key="4">
    <source>
        <dbReference type="ARBA" id="ARBA00022801"/>
    </source>
</evidence>
<dbReference type="GO" id="GO:0004630">
    <property type="term" value="F:phospholipase D activity"/>
    <property type="evidence" value="ECO:0007669"/>
    <property type="project" value="UniProtKB-EC"/>
</dbReference>
<reference evidence="8 9" key="1">
    <citation type="submission" date="2020-08" db="EMBL/GenBank/DDBJ databases">
        <title>Genomic Encyclopedia of Type Strains, Phase IV (KMG-IV): sequencing the most valuable type-strain genomes for metagenomic binning, comparative biology and taxonomic classification.</title>
        <authorList>
            <person name="Goeker M."/>
        </authorList>
    </citation>
    <scope>NUCLEOTIDE SEQUENCE [LARGE SCALE GENOMIC DNA]</scope>
    <source>
        <strain evidence="8 9">DSM 23240</strain>
    </source>
</reference>
<dbReference type="EMBL" id="JACHHQ010000016">
    <property type="protein sequence ID" value="MBB5202533.1"/>
    <property type="molecule type" value="Genomic_DNA"/>
</dbReference>
<evidence type="ECO:0000313" key="8">
    <source>
        <dbReference type="EMBL" id="MBB5202533.1"/>
    </source>
</evidence>
<evidence type="ECO:0000256" key="6">
    <source>
        <dbReference type="ARBA" id="ARBA00023098"/>
    </source>
</evidence>
<accession>A0A840RY97</accession>
<keyword evidence="4" id="KW-0378">Hydrolase</keyword>
<evidence type="ECO:0000259" key="7">
    <source>
        <dbReference type="PROSITE" id="PS50035"/>
    </source>
</evidence>
<dbReference type="CDD" id="cd09170">
    <property type="entry name" value="PLDc_Nuc"/>
    <property type="match status" value="1"/>
</dbReference>
<sequence>MTGMKRTGVKLMDLLLTALKLKGLQPGTQRKCSLRSPLRRRVASVVVITAIAASAQVNAFDTATPPELAIGTLQAAFSPWDDIEGLITQSIAGARKQVLVQAYLLTSRPIASALIAARQRGIDVRVLVDQDQLKKNDPSRVAELVAADIPVWMETKYRSAHNKVVVIDAESVDASLITGSFNFTWSAQHKNAENVLIVRHNPVLAQRYALNWQRHWRDATPYKP</sequence>
<evidence type="ECO:0000256" key="1">
    <source>
        <dbReference type="ARBA" id="ARBA00000798"/>
    </source>
</evidence>
<dbReference type="Gene3D" id="3.30.870.10">
    <property type="entry name" value="Endonuclease Chain A"/>
    <property type="match status" value="1"/>
</dbReference>
<dbReference type="PROSITE" id="PS50035">
    <property type="entry name" value="PLD"/>
    <property type="match status" value="1"/>
</dbReference>
<keyword evidence="5" id="KW-0442">Lipid degradation</keyword>
<comment type="catalytic activity">
    <reaction evidence="1">
        <text>a 1,2-diacyl-sn-glycero-3-phosphocholine + H2O = a 1,2-diacyl-sn-glycero-3-phosphate + choline + H(+)</text>
        <dbReference type="Rhea" id="RHEA:14445"/>
        <dbReference type="ChEBI" id="CHEBI:15354"/>
        <dbReference type="ChEBI" id="CHEBI:15377"/>
        <dbReference type="ChEBI" id="CHEBI:15378"/>
        <dbReference type="ChEBI" id="CHEBI:57643"/>
        <dbReference type="ChEBI" id="CHEBI:58608"/>
        <dbReference type="EC" id="3.1.4.4"/>
    </reaction>
</comment>
<gene>
    <name evidence="8" type="ORF">HNR39_004400</name>
</gene>
<dbReference type="EC" id="3.1.4.4" evidence="3"/>
<name>A0A840RY97_9BURK</name>
<dbReference type="InterPro" id="IPR025202">
    <property type="entry name" value="PLD-like_dom"/>
</dbReference>
<dbReference type="Proteomes" id="UP000571084">
    <property type="component" value="Unassembled WGS sequence"/>
</dbReference>
<dbReference type="Pfam" id="PF13091">
    <property type="entry name" value="PLDc_2"/>
    <property type="match status" value="1"/>
</dbReference>
<protein>
    <recommendedName>
        <fullName evidence="3">phospholipase D</fullName>
        <ecNumber evidence="3">3.1.4.4</ecNumber>
    </recommendedName>
</protein>
<evidence type="ECO:0000313" key="9">
    <source>
        <dbReference type="Proteomes" id="UP000571084"/>
    </source>
</evidence>
<evidence type="ECO:0000256" key="2">
    <source>
        <dbReference type="ARBA" id="ARBA00008664"/>
    </source>
</evidence>
<dbReference type="InterPro" id="IPR001736">
    <property type="entry name" value="PLipase_D/transphosphatidylase"/>
</dbReference>
<dbReference type="SUPFAM" id="SSF56024">
    <property type="entry name" value="Phospholipase D/nuclease"/>
    <property type="match status" value="1"/>
</dbReference>
<dbReference type="RefSeq" id="WP_245182445.1">
    <property type="nucleotide sequence ID" value="NZ_JAAOZT010000012.1"/>
</dbReference>
<evidence type="ECO:0000256" key="5">
    <source>
        <dbReference type="ARBA" id="ARBA00022963"/>
    </source>
</evidence>
<feature type="domain" description="PLD phosphodiesterase" evidence="7">
    <location>
        <begin position="156"/>
        <end position="187"/>
    </location>
</feature>